<evidence type="ECO:0000313" key="2">
    <source>
        <dbReference type="Proteomes" id="UP001153555"/>
    </source>
</evidence>
<reference evidence="1" key="1">
    <citation type="submission" date="2019-12" db="EMBL/GenBank/DDBJ databases">
        <authorList>
            <person name="Scholes J."/>
        </authorList>
    </citation>
    <scope>NUCLEOTIDE SEQUENCE</scope>
</reference>
<dbReference type="AlphaFoldDB" id="A0A9N7NVS9"/>
<gene>
    <name evidence="1" type="ORF">SHERM_06457</name>
</gene>
<name>A0A9N7NVS9_STRHE</name>
<dbReference type="EMBL" id="CACSLK010031655">
    <property type="protein sequence ID" value="CAA0839996.1"/>
    <property type="molecule type" value="Genomic_DNA"/>
</dbReference>
<evidence type="ECO:0000313" key="1">
    <source>
        <dbReference type="EMBL" id="CAA0839996.1"/>
    </source>
</evidence>
<organism evidence="1 2">
    <name type="scientific">Striga hermonthica</name>
    <name type="common">Purple witchweed</name>
    <name type="synonym">Buchnera hermonthica</name>
    <dbReference type="NCBI Taxonomy" id="68872"/>
    <lineage>
        <taxon>Eukaryota</taxon>
        <taxon>Viridiplantae</taxon>
        <taxon>Streptophyta</taxon>
        <taxon>Embryophyta</taxon>
        <taxon>Tracheophyta</taxon>
        <taxon>Spermatophyta</taxon>
        <taxon>Magnoliopsida</taxon>
        <taxon>eudicotyledons</taxon>
        <taxon>Gunneridae</taxon>
        <taxon>Pentapetalae</taxon>
        <taxon>asterids</taxon>
        <taxon>lamiids</taxon>
        <taxon>Lamiales</taxon>
        <taxon>Orobanchaceae</taxon>
        <taxon>Buchnereae</taxon>
        <taxon>Striga</taxon>
    </lineage>
</organism>
<accession>A0A9N7NVS9</accession>
<dbReference type="Proteomes" id="UP001153555">
    <property type="component" value="Unassembled WGS sequence"/>
</dbReference>
<dbReference type="OrthoDB" id="1741059at2759"/>
<proteinExistence type="predicted"/>
<protein>
    <submittedName>
        <fullName evidence="1">LOB domain-containing protein 38</fullName>
    </submittedName>
</protein>
<comment type="caution">
    <text evidence="1">The sequence shown here is derived from an EMBL/GenBank/DDBJ whole genome shotgun (WGS) entry which is preliminary data.</text>
</comment>
<sequence>MFKPVVSRTVVNRYGRRPVNMVSGSVDILWTANWRVCQAAVEAVLRGGRSKSMLNLIGGRLTTPQTAWRSMGGCADWRQWPD</sequence>
<keyword evidence="2" id="KW-1185">Reference proteome</keyword>